<sequence length="231" mass="24244">MAEPEALEMRGLGLEGLMAPSPDFRSARIITIPKIKDDSAVEAAANKAAAGSGMVKAASWSDFVTKPAGNKAASASSIEPAAKVEGKAKQAAASSIEPVAKAEGKAKQAAASSIEPVAKAEGKAKQAAASSIEPVAKAEGKPKAKLLLRRAWELDAKPEPAVISVGTERLGEDEIEIAACFPKAAAIVNKTVDLQEDILRQYETKGYALVRVERLDNGLKRWFRLPEAETA</sequence>
<reference evidence="1" key="1">
    <citation type="journal article" date="2012" name="Nat. Biotechnol.">
        <title>Reference genome sequence of the model plant Setaria.</title>
        <authorList>
            <person name="Bennetzen J.L."/>
            <person name="Schmutz J."/>
            <person name="Wang H."/>
            <person name="Percifield R."/>
            <person name="Hawkins J."/>
            <person name="Pontaroli A.C."/>
            <person name="Estep M."/>
            <person name="Feng L."/>
            <person name="Vaughn J.N."/>
            <person name="Grimwood J."/>
            <person name="Jenkins J."/>
            <person name="Barry K."/>
            <person name="Lindquist E."/>
            <person name="Hellsten U."/>
            <person name="Deshpande S."/>
            <person name="Wang X."/>
            <person name="Wu X."/>
            <person name="Mitros T."/>
            <person name="Triplett J."/>
            <person name="Yang X."/>
            <person name="Ye C.Y."/>
            <person name="Mauro-Herrera M."/>
            <person name="Wang L."/>
            <person name="Li P."/>
            <person name="Sharma M."/>
            <person name="Sharma R."/>
            <person name="Ronald P.C."/>
            <person name="Panaud O."/>
            <person name="Kellogg E.A."/>
            <person name="Brutnell T.P."/>
            <person name="Doust A.N."/>
            <person name="Tuskan G.A."/>
            <person name="Rokhsar D."/>
            <person name="Devos K.M."/>
        </authorList>
    </citation>
    <scope>NUCLEOTIDE SEQUENCE [LARGE SCALE GENOMIC DNA]</scope>
    <source>
        <strain evidence="1">Yugu1</strain>
    </source>
</reference>
<reference evidence="1" key="2">
    <citation type="submission" date="2015-07" db="EMBL/GenBank/DDBJ databases">
        <authorList>
            <person name="Noorani M."/>
        </authorList>
    </citation>
    <scope>NUCLEOTIDE SEQUENCE</scope>
    <source>
        <strain evidence="1">Yugu1</strain>
    </source>
</reference>
<dbReference type="EMBL" id="CM003532">
    <property type="protein sequence ID" value="RCV24232.1"/>
    <property type="molecule type" value="Genomic_DNA"/>
</dbReference>
<protein>
    <submittedName>
        <fullName evidence="1">Uncharacterized protein</fullName>
    </submittedName>
</protein>
<dbReference type="AlphaFoldDB" id="A0A368R237"/>
<evidence type="ECO:0000313" key="1">
    <source>
        <dbReference type="EMBL" id="RCV24232.1"/>
    </source>
</evidence>
<gene>
    <name evidence="1" type="ORF">SETIT_5G068600v2</name>
</gene>
<accession>A0A368R237</accession>
<proteinExistence type="predicted"/>
<name>A0A368R237_SETIT</name>
<organism evidence="1">
    <name type="scientific">Setaria italica</name>
    <name type="common">Foxtail millet</name>
    <name type="synonym">Panicum italicum</name>
    <dbReference type="NCBI Taxonomy" id="4555"/>
    <lineage>
        <taxon>Eukaryota</taxon>
        <taxon>Viridiplantae</taxon>
        <taxon>Streptophyta</taxon>
        <taxon>Embryophyta</taxon>
        <taxon>Tracheophyta</taxon>
        <taxon>Spermatophyta</taxon>
        <taxon>Magnoliopsida</taxon>
        <taxon>Liliopsida</taxon>
        <taxon>Poales</taxon>
        <taxon>Poaceae</taxon>
        <taxon>PACMAD clade</taxon>
        <taxon>Panicoideae</taxon>
        <taxon>Panicodae</taxon>
        <taxon>Paniceae</taxon>
        <taxon>Cenchrinae</taxon>
        <taxon>Setaria</taxon>
    </lineage>
</organism>